<reference evidence="4 5" key="1">
    <citation type="submission" date="2020-03" db="EMBL/GenBank/DDBJ databases">
        <title>Whole genome shotgun sequence of Phytohabitans rumicis NBRC 108638.</title>
        <authorList>
            <person name="Komaki H."/>
            <person name="Tamura T."/>
        </authorList>
    </citation>
    <scope>NUCLEOTIDE SEQUENCE [LARGE SCALE GENOMIC DNA]</scope>
    <source>
        <strain evidence="4 5">NBRC 108638</strain>
    </source>
</reference>
<reference evidence="4 5" key="2">
    <citation type="submission" date="2020-03" db="EMBL/GenBank/DDBJ databases">
        <authorList>
            <person name="Ichikawa N."/>
            <person name="Kimura A."/>
            <person name="Kitahashi Y."/>
            <person name="Uohara A."/>
        </authorList>
    </citation>
    <scope>NUCLEOTIDE SEQUENCE [LARGE SCALE GENOMIC DNA]</scope>
    <source>
        <strain evidence="4 5">NBRC 108638</strain>
    </source>
</reference>
<keyword evidence="2" id="KW-0378">Hydrolase</keyword>
<protein>
    <recommendedName>
        <fullName evidence="3">AB hydrolase-1 domain-containing protein</fullName>
    </recommendedName>
</protein>
<comment type="similarity">
    <text evidence="1">Belongs to the peptidase S33 family.</text>
</comment>
<evidence type="ECO:0000313" key="5">
    <source>
        <dbReference type="Proteomes" id="UP000482960"/>
    </source>
</evidence>
<proteinExistence type="inferred from homology"/>
<dbReference type="GO" id="GO:0004177">
    <property type="term" value="F:aminopeptidase activity"/>
    <property type="evidence" value="ECO:0007669"/>
    <property type="project" value="UniProtKB-EC"/>
</dbReference>
<dbReference type="Proteomes" id="UP000482960">
    <property type="component" value="Unassembled WGS sequence"/>
</dbReference>
<dbReference type="PANTHER" id="PTHR43194:SF2">
    <property type="entry name" value="PEROXISOMAL MEMBRANE PROTEIN LPX1"/>
    <property type="match status" value="1"/>
</dbReference>
<name>A0A6V8LKJ5_9ACTN</name>
<dbReference type="InterPro" id="IPR050228">
    <property type="entry name" value="Carboxylesterase_BioH"/>
</dbReference>
<dbReference type="PANTHER" id="PTHR43194">
    <property type="entry name" value="HYDROLASE ALPHA/BETA FOLD FAMILY"/>
    <property type="match status" value="1"/>
</dbReference>
<evidence type="ECO:0000313" key="4">
    <source>
        <dbReference type="EMBL" id="GFJ96080.1"/>
    </source>
</evidence>
<dbReference type="InterPro" id="IPR002410">
    <property type="entry name" value="Peptidase_S33"/>
</dbReference>
<evidence type="ECO:0000256" key="1">
    <source>
        <dbReference type="ARBA" id="ARBA00010088"/>
    </source>
</evidence>
<dbReference type="InterPro" id="IPR029058">
    <property type="entry name" value="AB_hydrolase_fold"/>
</dbReference>
<dbReference type="GO" id="GO:0006508">
    <property type="term" value="P:proteolysis"/>
    <property type="evidence" value="ECO:0007669"/>
    <property type="project" value="InterPro"/>
</dbReference>
<keyword evidence="5" id="KW-1185">Reference proteome</keyword>
<dbReference type="Pfam" id="PF00561">
    <property type="entry name" value="Abhydrolase_1"/>
    <property type="match status" value="1"/>
</dbReference>
<dbReference type="PRINTS" id="PR00111">
    <property type="entry name" value="ABHYDROLASE"/>
</dbReference>
<evidence type="ECO:0000256" key="2">
    <source>
        <dbReference type="ARBA" id="ARBA00022801"/>
    </source>
</evidence>
<evidence type="ECO:0000259" key="3">
    <source>
        <dbReference type="Pfam" id="PF00561"/>
    </source>
</evidence>
<comment type="caution">
    <text evidence="4">The sequence shown here is derived from an EMBL/GenBank/DDBJ whole genome shotgun (WGS) entry which is preliminary data.</text>
</comment>
<dbReference type="InterPro" id="IPR000073">
    <property type="entry name" value="AB_hydrolase_1"/>
</dbReference>
<dbReference type="AlphaFoldDB" id="A0A6V8LKJ5"/>
<dbReference type="PRINTS" id="PR00793">
    <property type="entry name" value="PROAMNOPTASE"/>
</dbReference>
<gene>
    <name evidence="4" type="ORF">Prum_097220</name>
</gene>
<dbReference type="EMBL" id="BLPG01000002">
    <property type="protein sequence ID" value="GFJ96080.1"/>
    <property type="molecule type" value="Genomic_DNA"/>
</dbReference>
<dbReference type="Gene3D" id="3.40.50.1820">
    <property type="entry name" value="alpha/beta hydrolase"/>
    <property type="match status" value="1"/>
</dbReference>
<feature type="domain" description="AB hydrolase-1" evidence="3">
    <location>
        <begin position="33"/>
        <end position="294"/>
    </location>
</feature>
<sequence length="323" mass="34685">MPAPPGTRYWDLPTGSRLAYTKAPARGTPRPTPVIFLHGGPGTPGDGIDATGRALAADGFDVYEYDQLGAGRSTRLADVTGYTVARHVADLEAVRQAIGAEQVVLIGQSWGGILAAYYLAAHPDRVARVVFTSPGALWEGAFPDGNTGDIWDRLTPAQEDAIDALAYRPRFIAATLLQAINPRAAHALLGDAEADELLRQILLTAAPAAQYPGAPPLHAPDNAAGFWVNQYTSLDAEQVPDPRPALRSVPVPALVVRAEGDYKKWAVTYDYKRTLPRATLVYVKGAGHAISSDRPELYLSLLRSFLLDRPLPLPAWTSAEPPK</sequence>
<organism evidence="4 5">
    <name type="scientific">Phytohabitans rumicis</name>
    <dbReference type="NCBI Taxonomy" id="1076125"/>
    <lineage>
        <taxon>Bacteria</taxon>
        <taxon>Bacillati</taxon>
        <taxon>Actinomycetota</taxon>
        <taxon>Actinomycetes</taxon>
        <taxon>Micromonosporales</taxon>
        <taxon>Micromonosporaceae</taxon>
    </lineage>
</organism>
<dbReference type="RefSeq" id="WP_173085579.1">
    <property type="nucleotide sequence ID" value="NZ_BLPG01000002.1"/>
</dbReference>
<accession>A0A6V8LKJ5</accession>
<dbReference type="SUPFAM" id="SSF53474">
    <property type="entry name" value="alpha/beta-Hydrolases"/>
    <property type="match status" value="1"/>
</dbReference>